<keyword evidence="9" id="KW-1015">Disulfide bond</keyword>
<keyword evidence="6" id="KW-0770">Synapse</keyword>
<dbReference type="GO" id="GO:0022848">
    <property type="term" value="F:acetylcholine-gated monoatomic cation-selective channel activity"/>
    <property type="evidence" value="ECO:0007669"/>
    <property type="project" value="InterPro"/>
</dbReference>
<evidence type="ECO:0000256" key="3">
    <source>
        <dbReference type="ARBA" id="ARBA00022475"/>
    </source>
</evidence>
<dbReference type="InterPro" id="IPR002394">
    <property type="entry name" value="Nicotinic_acetylcholine_rcpt"/>
</dbReference>
<dbReference type="PANTHER" id="PTHR18945">
    <property type="entry name" value="NEUROTRANSMITTER GATED ION CHANNEL"/>
    <property type="match status" value="1"/>
</dbReference>
<dbReference type="NCBIfam" id="TIGR00860">
    <property type="entry name" value="LIC"/>
    <property type="match status" value="1"/>
</dbReference>
<feature type="transmembrane region" description="Helical" evidence="15">
    <location>
        <begin position="512"/>
        <end position="530"/>
    </location>
</feature>
<keyword evidence="15" id="KW-0732">Signal</keyword>
<dbReference type="InterPro" id="IPR036734">
    <property type="entry name" value="Neur_chan_lig-bd_sf"/>
</dbReference>
<dbReference type="GO" id="GO:0045211">
    <property type="term" value="C:postsynaptic membrane"/>
    <property type="evidence" value="ECO:0007669"/>
    <property type="project" value="InterPro"/>
</dbReference>
<evidence type="ECO:0000256" key="15">
    <source>
        <dbReference type="RuleBase" id="RU000687"/>
    </source>
</evidence>
<evidence type="ECO:0000256" key="10">
    <source>
        <dbReference type="ARBA" id="ARBA00023170"/>
    </source>
</evidence>
<dbReference type="InterPro" id="IPR038050">
    <property type="entry name" value="Neuro_actylchol_rec"/>
</dbReference>
<dbReference type="InterPro" id="IPR006201">
    <property type="entry name" value="Neur_channel"/>
</dbReference>
<evidence type="ECO:0000256" key="12">
    <source>
        <dbReference type="ARBA" id="ARBA00023286"/>
    </source>
</evidence>
<accession>A0A9D4K0Q7</accession>
<dbReference type="CDD" id="cd19064">
    <property type="entry name" value="LGIC_TM_nAChR"/>
    <property type="match status" value="1"/>
</dbReference>
<comment type="similarity">
    <text evidence="1">Belongs to the ligand-gated ion channel (TC 1.A.9) family. Acetylcholine receptor (TC 1.A.9.1) subfamily.</text>
</comment>
<evidence type="ECO:0000256" key="11">
    <source>
        <dbReference type="ARBA" id="ARBA00023180"/>
    </source>
</evidence>
<feature type="signal peptide" evidence="15">
    <location>
        <begin position="1"/>
        <end position="32"/>
    </location>
</feature>
<keyword evidence="11" id="KW-0325">Glycoprotein</keyword>
<keyword evidence="5 15" id="KW-1133">Transmembrane helix</keyword>
<evidence type="ECO:0000256" key="8">
    <source>
        <dbReference type="ARBA" id="ARBA00023136"/>
    </source>
</evidence>
<dbReference type="Pfam" id="PF02931">
    <property type="entry name" value="Neur_chan_LBD"/>
    <property type="match status" value="1"/>
</dbReference>
<evidence type="ECO:0000256" key="9">
    <source>
        <dbReference type="ARBA" id="ARBA00023157"/>
    </source>
</evidence>
<dbReference type="AlphaFoldDB" id="A0A9D4K0Q7"/>
<evidence type="ECO:0000313" key="19">
    <source>
        <dbReference type="EMBL" id="KAH3830119.1"/>
    </source>
</evidence>
<evidence type="ECO:0000256" key="5">
    <source>
        <dbReference type="ARBA" id="ARBA00022989"/>
    </source>
</evidence>
<keyword evidence="12" id="KW-1071">Ligand-gated ion channel</keyword>
<evidence type="ECO:0000313" key="20">
    <source>
        <dbReference type="Proteomes" id="UP000828390"/>
    </source>
</evidence>
<name>A0A9D4K0Q7_DREPO</name>
<comment type="subcellular location">
    <subcellularLocation>
        <location evidence="14">Synaptic cell membrane</location>
        <topology evidence="14">Multi-pass membrane protein</topology>
    </subcellularLocation>
</comment>
<comment type="caution">
    <text evidence="19">The sequence shown here is derived from an EMBL/GenBank/DDBJ whole genome shotgun (WGS) entry which is preliminary data.</text>
</comment>
<evidence type="ECO:0000259" key="17">
    <source>
        <dbReference type="Pfam" id="PF02931"/>
    </source>
</evidence>
<feature type="chain" id="PRO_5039742589" evidence="15">
    <location>
        <begin position="33"/>
        <end position="559"/>
    </location>
</feature>
<sequence>MMIVNNRVGGMCKKWLELCGWLMLLFVPPLHSMPSKCDPSLHAQLNRQEKYECLVEKLFDSERYSPLVRPVKNMNETIKVEISVQLSQIVNLDEKNQIMKTNVWLQLYWEDFQLKWKDDPFYQEIGELRINPEFAWRPDVVLFNNADGNYEVSFMSNVVVYSDGSINWIPPAIYKSSCFIDVQYFPFDEQVCELKFGSWTFMEHQLNFTFYHNIPHFDVSDYLESGSWDIVEGGATIQRMPVGQNFKSMVTFVLRLRRKRLFYTVNLIIPCVLISFVTISVFILPADAGEKMTLSISILLALVVFLLLISKILPPSLTIPLISQYLLFTFIMNILAIICTVVVINRNFRTPRTHQMPMWVRYVFLNIFPRLLRMKRPHHEQRWRGKQATKTDKVVDSELRRTGNLRRDPDLTHSAVASSVPKTTLSDIAQSVVGGQIQNLIDSHQPNCRLNDGEDTRQQDTTDTQEPRLHFSPEIYRAADSVLFIQRHQMKDDEYHTVIDDWRYAARVIDRLLLLVFFLVTAVGTLSIFLKAPHVFEHVNQSDILAKYNKNWEIAKSGS</sequence>
<dbReference type="PRINTS" id="PR00252">
    <property type="entry name" value="NRIONCHANNEL"/>
</dbReference>
<keyword evidence="10" id="KW-0675">Receptor</keyword>
<evidence type="ECO:0000256" key="4">
    <source>
        <dbReference type="ARBA" id="ARBA00022692"/>
    </source>
</evidence>
<keyword evidence="2 15" id="KW-0813">Transport</keyword>
<dbReference type="SUPFAM" id="SSF90112">
    <property type="entry name" value="Neurotransmitter-gated ion-channel transmembrane pore"/>
    <property type="match status" value="1"/>
</dbReference>
<feature type="compositionally biased region" description="Basic and acidic residues" evidence="16">
    <location>
        <begin position="451"/>
        <end position="467"/>
    </location>
</feature>
<keyword evidence="8 15" id="KW-0472">Membrane</keyword>
<gene>
    <name evidence="19" type="ORF">DPMN_103356</name>
</gene>
<feature type="region of interest" description="Disordered" evidence="16">
    <location>
        <begin position="443"/>
        <end position="467"/>
    </location>
</feature>
<evidence type="ECO:0000256" key="16">
    <source>
        <dbReference type="SAM" id="MobiDB-lite"/>
    </source>
</evidence>
<evidence type="ECO:0000256" key="14">
    <source>
        <dbReference type="ARBA" id="ARBA00034099"/>
    </source>
</evidence>
<keyword evidence="4 15" id="KW-0812">Transmembrane</keyword>
<evidence type="ECO:0000256" key="13">
    <source>
        <dbReference type="ARBA" id="ARBA00023303"/>
    </source>
</evidence>
<dbReference type="GO" id="GO:0004888">
    <property type="term" value="F:transmembrane signaling receptor activity"/>
    <property type="evidence" value="ECO:0007669"/>
    <property type="project" value="InterPro"/>
</dbReference>
<keyword evidence="20" id="KW-1185">Reference proteome</keyword>
<dbReference type="Proteomes" id="UP000828390">
    <property type="component" value="Unassembled WGS sequence"/>
</dbReference>
<feature type="transmembrane region" description="Helical" evidence="15">
    <location>
        <begin position="292"/>
        <end position="313"/>
    </location>
</feature>
<protein>
    <submittedName>
        <fullName evidence="19">Uncharacterized protein</fullName>
    </submittedName>
</protein>
<dbReference type="InterPro" id="IPR006029">
    <property type="entry name" value="Neurotrans-gated_channel_TM"/>
</dbReference>
<evidence type="ECO:0000259" key="18">
    <source>
        <dbReference type="Pfam" id="PF02932"/>
    </source>
</evidence>
<dbReference type="FunFam" id="2.70.170.10:FF:000016">
    <property type="entry name" value="Nicotinic acetylcholine receptor subunit"/>
    <property type="match status" value="1"/>
</dbReference>
<feature type="domain" description="Neurotransmitter-gated ion-channel ligand-binding" evidence="17">
    <location>
        <begin position="54"/>
        <end position="259"/>
    </location>
</feature>
<proteinExistence type="inferred from homology"/>
<dbReference type="Gene3D" id="1.20.58.390">
    <property type="entry name" value="Neurotransmitter-gated ion-channel transmembrane domain"/>
    <property type="match status" value="2"/>
</dbReference>
<feature type="transmembrane region" description="Helical" evidence="15">
    <location>
        <begin position="325"/>
        <end position="344"/>
    </location>
</feature>
<evidence type="ECO:0000256" key="2">
    <source>
        <dbReference type="ARBA" id="ARBA00022448"/>
    </source>
</evidence>
<reference evidence="19" key="2">
    <citation type="submission" date="2020-11" db="EMBL/GenBank/DDBJ databases">
        <authorList>
            <person name="McCartney M.A."/>
            <person name="Auch B."/>
            <person name="Kono T."/>
            <person name="Mallez S."/>
            <person name="Becker A."/>
            <person name="Gohl D.M."/>
            <person name="Silverstein K.A.T."/>
            <person name="Koren S."/>
            <person name="Bechman K.B."/>
            <person name="Herman A."/>
            <person name="Abrahante J.E."/>
            <person name="Garbe J."/>
        </authorList>
    </citation>
    <scope>NUCLEOTIDE SEQUENCE</scope>
    <source>
        <strain evidence="19">Duluth1</strain>
        <tissue evidence="19">Whole animal</tissue>
    </source>
</reference>
<reference evidence="19" key="1">
    <citation type="journal article" date="2019" name="bioRxiv">
        <title>The Genome of the Zebra Mussel, Dreissena polymorpha: A Resource for Invasive Species Research.</title>
        <authorList>
            <person name="McCartney M.A."/>
            <person name="Auch B."/>
            <person name="Kono T."/>
            <person name="Mallez S."/>
            <person name="Zhang Y."/>
            <person name="Obille A."/>
            <person name="Becker A."/>
            <person name="Abrahante J.E."/>
            <person name="Garbe J."/>
            <person name="Badalamenti J.P."/>
            <person name="Herman A."/>
            <person name="Mangelson H."/>
            <person name="Liachko I."/>
            <person name="Sullivan S."/>
            <person name="Sone E.D."/>
            <person name="Koren S."/>
            <person name="Silverstein K.A.T."/>
            <person name="Beckman K.B."/>
            <person name="Gohl D.M."/>
        </authorList>
    </citation>
    <scope>NUCLEOTIDE SEQUENCE</scope>
    <source>
        <strain evidence="19">Duluth1</strain>
        <tissue evidence="19">Whole animal</tissue>
    </source>
</reference>
<keyword evidence="7 15" id="KW-0406">Ion transport</keyword>
<keyword evidence="13 15" id="KW-0407">Ion channel</keyword>
<dbReference type="Gene3D" id="2.70.170.10">
    <property type="entry name" value="Neurotransmitter-gated ion-channel ligand-binding domain"/>
    <property type="match status" value="1"/>
</dbReference>
<feature type="domain" description="Neurotransmitter-gated ion-channel transmembrane" evidence="18">
    <location>
        <begin position="267"/>
        <end position="529"/>
    </location>
</feature>
<evidence type="ECO:0000256" key="6">
    <source>
        <dbReference type="ARBA" id="ARBA00023018"/>
    </source>
</evidence>
<keyword evidence="3" id="KW-1003">Cell membrane</keyword>
<dbReference type="EMBL" id="JAIWYP010000004">
    <property type="protein sequence ID" value="KAH3830119.1"/>
    <property type="molecule type" value="Genomic_DNA"/>
</dbReference>
<dbReference type="InterPro" id="IPR036719">
    <property type="entry name" value="Neuro-gated_channel_TM_sf"/>
</dbReference>
<organism evidence="19 20">
    <name type="scientific">Dreissena polymorpha</name>
    <name type="common">Zebra mussel</name>
    <name type="synonym">Mytilus polymorpha</name>
    <dbReference type="NCBI Taxonomy" id="45954"/>
    <lineage>
        <taxon>Eukaryota</taxon>
        <taxon>Metazoa</taxon>
        <taxon>Spiralia</taxon>
        <taxon>Lophotrochozoa</taxon>
        <taxon>Mollusca</taxon>
        <taxon>Bivalvia</taxon>
        <taxon>Autobranchia</taxon>
        <taxon>Heteroconchia</taxon>
        <taxon>Euheterodonta</taxon>
        <taxon>Imparidentia</taxon>
        <taxon>Neoheterodontei</taxon>
        <taxon>Myida</taxon>
        <taxon>Dreissenoidea</taxon>
        <taxon>Dreissenidae</taxon>
        <taxon>Dreissena</taxon>
    </lineage>
</organism>
<dbReference type="InterPro" id="IPR018000">
    <property type="entry name" value="Neurotransmitter_ion_chnl_CS"/>
</dbReference>
<dbReference type="FunFam" id="1.20.58.390:FF:000038">
    <property type="entry name" value="Acetylcholine receptor subunit beta-like 1"/>
    <property type="match status" value="1"/>
</dbReference>
<evidence type="ECO:0000256" key="1">
    <source>
        <dbReference type="ARBA" id="ARBA00009237"/>
    </source>
</evidence>
<dbReference type="Pfam" id="PF02932">
    <property type="entry name" value="Neur_chan_memb"/>
    <property type="match status" value="1"/>
</dbReference>
<dbReference type="InterPro" id="IPR006202">
    <property type="entry name" value="Neur_chan_lig-bd"/>
</dbReference>
<evidence type="ECO:0000256" key="7">
    <source>
        <dbReference type="ARBA" id="ARBA00023065"/>
    </source>
</evidence>
<dbReference type="PROSITE" id="PS00236">
    <property type="entry name" value="NEUROTR_ION_CHANNEL"/>
    <property type="match status" value="1"/>
</dbReference>
<dbReference type="PRINTS" id="PR00254">
    <property type="entry name" value="NICOTINICR"/>
</dbReference>
<dbReference type="SUPFAM" id="SSF63712">
    <property type="entry name" value="Nicotinic receptor ligand binding domain-like"/>
    <property type="match status" value="1"/>
</dbReference>
<feature type="transmembrane region" description="Helical" evidence="15">
    <location>
        <begin position="261"/>
        <end position="286"/>
    </location>
</feature>